<dbReference type="InterPro" id="IPR045860">
    <property type="entry name" value="Snake_toxin-like_sf"/>
</dbReference>
<reference evidence="10" key="1">
    <citation type="submission" date="2022-11" db="EMBL/GenBank/DDBJ databases">
        <title>Centuries of genome instability and evolution in soft-shell clam transmissible cancer (bioRxiv).</title>
        <authorList>
            <person name="Hart S.F.M."/>
            <person name="Yonemitsu M.A."/>
            <person name="Giersch R.M."/>
            <person name="Beal B.F."/>
            <person name="Arriagada G."/>
            <person name="Davis B.W."/>
            <person name="Ostrander E.A."/>
            <person name="Goff S.P."/>
            <person name="Metzger M.J."/>
        </authorList>
    </citation>
    <scope>NUCLEOTIDE SEQUENCE</scope>
    <source>
        <strain evidence="10">MELC-2E11</strain>
        <tissue evidence="10">Siphon/mantle</tissue>
    </source>
</reference>
<evidence type="ECO:0000313" key="11">
    <source>
        <dbReference type="Proteomes" id="UP001164746"/>
    </source>
</evidence>
<evidence type="ECO:0000256" key="5">
    <source>
        <dbReference type="ARBA" id="ARBA00023136"/>
    </source>
</evidence>
<accession>A0ABY7DSU8</accession>
<dbReference type="EMBL" id="CP111014">
    <property type="protein sequence ID" value="WAQ99750.1"/>
    <property type="molecule type" value="Genomic_DNA"/>
</dbReference>
<gene>
    <name evidence="10" type="ORF">MAR_024123</name>
</gene>
<keyword evidence="7" id="KW-0325">Glycoprotein</keyword>
<evidence type="ECO:0000256" key="3">
    <source>
        <dbReference type="ARBA" id="ARBA00022622"/>
    </source>
</evidence>
<keyword evidence="5 9" id="KW-0472">Membrane</keyword>
<sequence>EPMMAKHAQVPNLLPTLSSAIGGFTPQRYIWRFCISMQTEIHEYSFVMFMICSQLYMILSCVLIKWTYNVGVVTPTAEDKAWLIRKVFLQVFNLAIFFISIYFYFRHNSYCEPYRVTCYTCPRMANNSQCNQWAPDIPCPVESAVCKTVHVFDAASRESVSVTKMCALPEHCAPDHECVSCCSQSYCNKPVPYSTSTSKQLSVTLIGSSDSHMNSWNLLSVVHIAMIVSAVWGAHIHVDYNTNGMRVMLFTIVL</sequence>
<keyword evidence="6" id="KW-1015">Disulfide bond</keyword>
<evidence type="ECO:0000256" key="4">
    <source>
        <dbReference type="ARBA" id="ARBA00022729"/>
    </source>
</evidence>
<evidence type="ECO:0000256" key="9">
    <source>
        <dbReference type="SAM" id="Phobius"/>
    </source>
</evidence>
<evidence type="ECO:0000256" key="1">
    <source>
        <dbReference type="ARBA" id="ARBA00004609"/>
    </source>
</evidence>
<evidence type="ECO:0000256" key="8">
    <source>
        <dbReference type="ARBA" id="ARBA00023288"/>
    </source>
</evidence>
<dbReference type="Proteomes" id="UP001164746">
    <property type="component" value="Chromosome 3"/>
</dbReference>
<feature type="non-terminal residue" evidence="10">
    <location>
        <position position="1"/>
    </location>
</feature>
<dbReference type="SUPFAM" id="SSF57302">
    <property type="entry name" value="Snake toxin-like"/>
    <property type="match status" value="1"/>
</dbReference>
<proteinExistence type="predicted"/>
<keyword evidence="8" id="KW-0449">Lipoprotein</keyword>
<keyword evidence="9" id="KW-1133">Transmembrane helix</keyword>
<feature type="transmembrane region" description="Helical" evidence="9">
    <location>
        <begin position="218"/>
        <end position="238"/>
    </location>
</feature>
<keyword evidence="9" id="KW-0812">Transmembrane</keyword>
<keyword evidence="11" id="KW-1185">Reference proteome</keyword>
<protein>
    <submittedName>
        <fullName evidence="10">LYPD6-like protein</fullName>
    </submittedName>
</protein>
<evidence type="ECO:0000313" key="10">
    <source>
        <dbReference type="EMBL" id="WAQ99750.1"/>
    </source>
</evidence>
<evidence type="ECO:0000256" key="6">
    <source>
        <dbReference type="ARBA" id="ARBA00023157"/>
    </source>
</evidence>
<evidence type="ECO:0000256" key="7">
    <source>
        <dbReference type="ARBA" id="ARBA00023180"/>
    </source>
</evidence>
<evidence type="ECO:0000256" key="2">
    <source>
        <dbReference type="ARBA" id="ARBA00022475"/>
    </source>
</evidence>
<organism evidence="10 11">
    <name type="scientific">Mya arenaria</name>
    <name type="common">Soft-shell clam</name>
    <dbReference type="NCBI Taxonomy" id="6604"/>
    <lineage>
        <taxon>Eukaryota</taxon>
        <taxon>Metazoa</taxon>
        <taxon>Spiralia</taxon>
        <taxon>Lophotrochozoa</taxon>
        <taxon>Mollusca</taxon>
        <taxon>Bivalvia</taxon>
        <taxon>Autobranchia</taxon>
        <taxon>Heteroconchia</taxon>
        <taxon>Euheterodonta</taxon>
        <taxon>Imparidentia</taxon>
        <taxon>Neoheterodontei</taxon>
        <taxon>Myida</taxon>
        <taxon>Myoidea</taxon>
        <taxon>Myidae</taxon>
        <taxon>Mya</taxon>
    </lineage>
</organism>
<keyword evidence="4" id="KW-0732">Signal</keyword>
<comment type="subcellular location">
    <subcellularLocation>
        <location evidence="1">Cell membrane</location>
        <topology evidence="1">Lipid-anchor</topology>
        <topology evidence="1">GPI-anchor</topology>
    </subcellularLocation>
</comment>
<keyword evidence="3" id="KW-0336">GPI-anchor</keyword>
<dbReference type="InterPro" id="IPR039457">
    <property type="entry name" value="LYPD6-like"/>
</dbReference>
<dbReference type="Pfam" id="PF16975">
    <property type="entry name" value="UPAR_LY6_2"/>
    <property type="match status" value="1"/>
</dbReference>
<feature type="transmembrane region" description="Helical" evidence="9">
    <location>
        <begin position="87"/>
        <end position="105"/>
    </location>
</feature>
<dbReference type="PANTHER" id="PTHR31171:SF3">
    <property type="entry name" value="LY6_PLAUR DOMAIN-CONTAINING PROTEIN 6B"/>
    <property type="match status" value="1"/>
</dbReference>
<keyword evidence="2" id="KW-1003">Cell membrane</keyword>
<name>A0ABY7DSU8_MYAAR</name>
<dbReference type="PANTHER" id="PTHR31171">
    <property type="entry name" value="LY6/PLAUR DOMAIN-CONTAINING PROTEIN 6"/>
    <property type="match status" value="1"/>
</dbReference>
<feature type="transmembrane region" description="Helical" evidence="9">
    <location>
        <begin position="46"/>
        <end position="67"/>
    </location>
</feature>